<evidence type="ECO:0000313" key="1">
    <source>
        <dbReference type="EMBL" id="KAK7962977.1"/>
    </source>
</evidence>
<name>A0ABR1QSP8_9PEZI</name>
<keyword evidence="2" id="KW-1185">Reference proteome</keyword>
<accession>A0ABR1QSP8</accession>
<gene>
    <name evidence="1" type="ORF">PG986_003802</name>
</gene>
<sequence>MLTAGIVAVRVDFRAGTHVRDIGRVGNPNCWRLATAVEIQDETWTFEGNADSENASYAYHFKYPPTKSLAWIMVHIGGLTIETGRITSVCDWAVSMYIDMPVQHRRQQRLMPANTEGNISPG</sequence>
<dbReference type="GeneID" id="92073086"/>
<protein>
    <submittedName>
        <fullName evidence="1">Uncharacterized protein</fullName>
    </submittedName>
</protein>
<proteinExistence type="predicted"/>
<evidence type="ECO:0000313" key="2">
    <source>
        <dbReference type="Proteomes" id="UP001391051"/>
    </source>
</evidence>
<comment type="caution">
    <text evidence="1">The sequence shown here is derived from an EMBL/GenBank/DDBJ whole genome shotgun (WGS) entry which is preliminary data.</text>
</comment>
<reference evidence="1 2" key="1">
    <citation type="submission" date="2023-01" db="EMBL/GenBank/DDBJ databases">
        <title>Analysis of 21 Apiospora genomes using comparative genomics revels a genus with tremendous synthesis potential of carbohydrate active enzymes and secondary metabolites.</title>
        <authorList>
            <person name="Sorensen T."/>
        </authorList>
    </citation>
    <scope>NUCLEOTIDE SEQUENCE [LARGE SCALE GENOMIC DNA]</scope>
    <source>
        <strain evidence="1 2">CBS 24483</strain>
    </source>
</reference>
<organism evidence="1 2">
    <name type="scientific">Apiospora aurea</name>
    <dbReference type="NCBI Taxonomy" id="335848"/>
    <lineage>
        <taxon>Eukaryota</taxon>
        <taxon>Fungi</taxon>
        <taxon>Dikarya</taxon>
        <taxon>Ascomycota</taxon>
        <taxon>Pezizomycotina</taxon>
        <taxon>Sordariomycetes</taxon>
        <taxon>Xylariomycetidae</taxon>
        <taxon>Amphisphaeriales</taxon>
        <taxon>Apiosporaceae</taxon>
        <taxon>Apiospora</taxon>
    </lineage>
</organism>
<dbReference type="Proteomes" id="UP001391051">
    <property type="component" value="Unassembled WGS sequence"/>
</dbReference>
<dbReference type="RefSeq" id="XP_066705088.1">
    <property type="nucleotide sequence ID" value="XM_066840024.1"/>
</dbReference>
<dbReference type="EMBL" id="JAQQWE010000002">
    <property type="protein sequence ID" value="KAK7962977.1"/>
    <property type="molecule type" value="Genomic_DNA"/>
</dbReference>